<dbReference type="Proteomes" id="UP001159641">
    <property type="component" value="Unassembled WGS sequence"/>
</dbReference>
<keyword evidence="3" id="KW-1185">Reference proteome</keyword>
<gene>
    <name evidence="2" type="ORF">J1605_021655</name>
</gene>
<proteinExistence type="predicted"/>
<evidence type="ECO:0000313" key="3">
    <source>
        <dbReference type="Proteomes" id="UP001159641"/>
    </source>
</evidence>
<dbReference type="EMBL" id="JAIQCJ010001387">
    <property type="protein sequence ID" value="KAJ8789957.1"/>
    <property type="molecule type" value="Genomic_DNA"/>
</dbReference>
<protein>
    <submittedName>
        <fullName evidence="2">Uncharacterized protein</fullName>
    </submittedName>
</protein>
<organism evidence="2 3">
    <name type="scientific">Eschrichtius robustus</name>
    <name type="common">California gray whale</name>
    <name type="synonym">Eschrichtius gibbosus</name>
    <dbReference type="NCBI Taxonomy" id="9764"/>
    <lineage>
        <taxon>Eukaryota</taxon>
        <taxon>Metazoa</taxon>
        <taxon>Chordata</taxon>
        <taxon>Craniata</taxon>
        <taxon>Vertebrata</taxon>
        <taxon>Euteleostomi</taxon>
        <taxon>Mammalia</taxon>
        <taxon>Eutheria</taxon>
        <taxon>Laurasiatheria</taxon>
        <taxon>Artiodactyla</taxon>
        <taxon>Whippomorpha</taxon>
        <taxon>Cetacea</taxon>
        <taxon>Mysticeti</taxon>
        <taxon>Eschrichtiidae</taxon>
        <taxon>Eschrichtius</taxon>
    </lineage>
</organism>
<comment type="caution">
    <text evidence="2">The sequence shown here is derived from an EMBL/GenBank/DDBJ whole genome shotgun (WGS) entry which is preliminary data.</text>
</comment>
<evidence type="ECO:0000313" key="2">
    <source>
        <dbReference type="EMBL" id="KAJ8789957.1"/>
    </source>
</evidence>
<name>A0AB34HF18_ESCRO</name>
<accession>A0AB34HF18</accession>
<reference evidence="2 3" key="1">
    <citation type="submission" date="2022-11" db="EMBL/GenBank/DDBJ databases">
        <title>Whole genome sequence of Eschrichtius robustus ER-17-0199.</title>
        <authorList>
            <person name="Bruniche-Olsen A."/>
            <person name="Black A.N."/>
            <person name="Fields C.J."/>
            <person name="Walden K."/>
            <person name="Dewoody J.A."/>
        </authorList>
    </citation>
    <scope>NUCLEOTIDE SEQUENCE [LARGE SCALE GENOMIC DNA]</scope>
    <source>
        <strain evidence="2">ER-17-0199</strain>
        <tissue evidence="2">Blubber</tissue>
    </source>
</reference>
<feature type="region of interest" description="Disordered" evidence="1">
    <location>
        <begin position="206"/>
        <end position="226"/>
    </location>
</feature>
<evidence type="ECO:0000256" key="1">
    <source>
        <dbReference type="SAM" id="MobiDB-lite"/>
    </source>
</evidence>
<sequence>MESGSWDIRVRRIVFSLDETAEPGPSESFVLPPLLSRVLTASALLERHCPSQNQSRTAQDLRILTNLEQGLAEDGSINCTAQENRQASVQLWRSRLGRVMCSMANCLLLMKAPRAPAASPRGGGWGRGGGTEGIAPLFLHPCLPGRAQLQGLEAAARISEPQTPRAAPLTSSGPLRGQIVALPRASPGSFLSLVLAEQSRQMAEGRSGLRELVSNPDRAAPRGDRVPGRLWVPCGRPRWVCTWLLPQGPAFRASL</sequence>
<dbReference type="AlphaFoldDB" id="A0AB34HF18"/>